<dbReference type="Proteomes" id="UP001597301">
    <property type="component" value="Unassembled WGS sequence"/>
</dbReference>
<feature type="binding site" evidence="8">
    <location>
        <position position="454"/>
    </location>
    <ligand>
        <name>meso-2,6-diaminopimelate</name>
        <dbReference type="ChEBI" id="CHEBI:57791"/>
    </ligand>
</feature>
<comment type="pathway">
    <text evidence="1 8 9">Cell wall biogenesis; peptidoglycan biosynthesis.</text>
</comment>
<gene>
    <name evidence="8" type="primary">murE</name>
    <name evidence="13" type="ORF">ACFSCZ_03405</name>
</gene>
<accession>A0ABW4KDD0</accession>
<keyword evidence="8" id="KW-0963">Cytoplasm</keyword>
<evidence type="ECO:0000256" key="6">
    <source>
        <dbReference type="ARBA" id="ARBA00023306"/>
    </source>
</evidence>
<evidence type="ECO:0000256" key="9">
    <source>
        <dbReference type="RuleBase" id="RU004135"/>
    </source>
</evidence>
<comment type="cofactor">
    <cofactor evidence="8">
        <name>Mg(2+)</name>
        <dbReference type="ChEBI" id="CHEBI:18420"/>
    </cofactor>
</comment>
<keyword evidence="8" id="KW-0460">Magnesium</keyword>
<comment type="subcellular location">
    <subcellularLocation>
        <location evidence="8 9">Cytoplasm</location>
    </subcellularLocation>
</comment>
<dbReference type="Pfam" id="PF08245">
    <property type="entry name" value="Mur_ligase_M"/>
    <property type="match status" value="1"/>
</dbReference>
<keyword evidence="8" id="KW-0067">ATP-binding</keyword>
<evidence type="ECO:0000256" key="2">
    <source>
        <dbReference type="ARBA" id="ARBA00005898"/>
    </source>
</evidence>
<dbReference type="NCBIfam" id="TIGR01085">
    <property type="entry name" value="murE"/>
    <property type="match status" value="1"/>
</dbReference>
<comment type="function">
    <text evidence="8">Catalyzes the addition of meso-diaminopimelic acid to the nucleotide precursor UDP-N-acetylmuramoyl-L-alanyl-D-glutamate (UMAG) in the biosynthesis of bacterial cell-wall peptidoglycan.</text>
</comment>
<evidence type="ECO:0000259" key="10">
    <source>
        <dbReference type="Pfam" id="PF01225"/>
    </source>
</evidence>
<dbReference type="PANTHER" id="PTHR23135">
    <property type="entry name" value="MUR LIGASE FAMILY MEMBER"/>
    <property type="match status" value="1"/>
</dbReference>
<feature type="binding site" evidence="8">
    <location>
        <position position="380"/>
    </location>
    <ligand>
        <name>meso-2,6-diaminopimelate</name>
        <dbReference type="ChEBI" id="CHEBI:57791"/>
    </ligand>
</feature>
<evidence type="ECO:0000256" key="4">
    <source>
        <dbReference type="ARBA" id="ARBA00022960"/>
    </source>
</evidence>
<comment type="similarity">
    <text evidence="2 8">Belongs to the MurCDEF family. MurE subfamily.</text>
</comment>
<evidence type="ECO:0000259" key="12">
    <source>
        <dbReference type="Pfam" id="PF08245"/>
    </source>
</evidence>
<evidence type="ECO:0000256" key="8">
    <source>
        <dbReference type="HAMAP-Rule" id="MF_00208"/>
    </source>
</evidence>
<feature type="short sequence motif" description="Meso-diaminopimelate recognition motif" evidence="8">
    <location>
        <begin position="404"/>
        <end position="407"/>
    </location>
</feature>
<keyword evidence="5 8" id="KW-0573">Peptidoglycan synthesis</keyword>
<sequence length="486" mass="52814">MKLHTLLNALPLVKPTSENPEITCIVNDHRKVEQGALFICIKGHTADGHQFAKEAAEQGASAILSEKHMDLPVPVVVVRDTKYAMAVLADTFYQHPTSQLHLVGITGTNGKTTTTFILDEIFKEAGQKTGLIGTISMKIGDRVIETKNTTPDTIVLQETFADMVSHGVNAAVMEVSSHALVQGRVNGCDFDVAVFTNLSQDHLDYHETMEEYQRAKGLLFTKLGNTYATPKFAVINADDPAGGQFIADTSAHVVTYGIDHPADFSAEHLKIGRTGTTFTLSSPEGKTEIALKLMGKFSVYNTLAAIAAGYVSGVPLETIIRTVEKVHGVPGRFESVDEGQDFSVIVDYAHTPDSLENVLKTIGEFAGKRVFAIVGCGGDRDRTKRPLMAKVACDYATDPIFTSDNPRTEDPLAILNDMEQGVKGRTYQVIPDRKKAIVAAIQAAHAGDIVLIAGKGHETYQIIGNQVLDFDDRQIARNAIKEYKKC</sequence>
<feature type="binding site" evidence="8">
    <location>
        <position position="184"/>
    </location>
    <ligand>
        <name>UDP-N-acetyl-alpha-D-muramoyl-L-alanyl-D-glutamate</name>
        <dbReference type="ChEBI" id="CHEBI:83900"/>
    </ligand>
</feature>
<dbReference type="InterPro" id="IPR035911">
    <property type="entry name" value="MurE/MurF_N"/>
</dbReference>
<evidence type="ECO:0000256" key="1">
    <source>
        <dbReference type="ARBA" id="ARBA00004752"/>
    </source>
</evidence>
<organism evidence="13 14">
    <name type="scientific">Siminovitchia sediminis</name>
    <dbReference type="NCBI Taxonomy" id="1274353"/>
    <lineage>
        <taxon>Bacteria</taxon>
        <taxon>Bacillati</taxon>
        <taxon>Bacillota</taxon>
        <taxon>Bacilli</taxon>
        <taxon>Bacillales</taxon>
        <taxon>Bacillaceae</taxon>
        <taxon>Siminovitchia</taxon>
    </lineage>
</organism>
<feature type="binding site" evidence="8">
    <location>
        <position position="176"/>
    </location>
    <ligand>
        <name>UDP-N-acetyl-alpha-D-muramoyl-L-alanyl-D-glutamate</name>
        <dbReference type="ChEBI" id="CHEBI:83900"/>
    </ligand>
</feature>
<evidence type="ECO:0000256" key="3">
    <source>
        <dbReference type="ARBA" id="ARBA00022618"/>
    </source>
</evidence>
<dbReference type="InterPro" id="IPR013221">
    <property type="entry name" value="Mur_ligase_cen"/>
</dbReference>
<dbReference type="InterPro" id="IPR005761">
    <property type="entry name" value="UDP-N-AcMur-Glu-dNH2Pim_ligase"/>
</dbReference>
<reference evidence="14" key="1">
    <citation type="journal article" date="2019" name="Int. J. Syst. Evol. Microbiol.">
        <title>The Global Catalogue of Microorganisms (GCM) 10K type strain sequencing project: providing services to taxonomists for standard genome sequencing and annotation.</title>
        <authorList>
            <consortium name="The Broad Institute Genomics Platform"/>
            <consortium name="The Broad Institute Genome Sequencing Center for Infectious Disease"/>
            <person name="Wu L."/>
            <person name="Ma J."/>
        </authorList>
    </citation>
    <scope>NUCLEOTIDE SEQUENCE [LARGE SCALE GENOMIC DNA]</scope>
    <source>
        <strain evidence="14">CGMCC 1.12295</strain>
    </source>
</reference>
<evidence type="ECO:0000256" key="5">
    <source>
        <dbReference type="ARBA" id="ARBA00022984"/>
    </source>
</evidence>
<keyword evidence="7 8" id="KW-0961">Cell wall biogenesis/degradation</keyword>
<comment type="catalytic activity">
    <reaction evidence="8">
        <text>UDP-N-acetyl-alpha-D-muramoyl-L-alanyl-D-glutamate + meso-2,6-diaminopimelate + ATP = UDP-N-acetyl-alpha-D-muramoyl-L-alanyl-gamma-D-glutamyl-meso-2,6-diaminopimelate + ADP + phosphate + H(+)</text>
        <dbReference type="Rhea" id="RHEA:23676"/>
        <dbReference type="ChEBI" id="CHEBI:15378"/>
        <dbReference type="ChEBI" id="CHEBI:30616"/>
        <dbReference type="ChEBI" id="CHEBI:43474"/>
        <dbReference type="ChEBI" id="CHEBI:57791"/>
        <dbReference type="ChEBI" id="CHEBI:83900"/>
        <dbReference type="ChEBI" id="CHEBI:83905"/>
        <dbReference type="ChEBI" id="CHEBI:456216"/>
        <dbReference type="EC" id="6.3.2.13"/>
    </reaction>
</comment>
<dbReference type="NCBIfam" id="NF001124">
    <property type="entry name" value="PRK00139.1-2"/>
    <property type="match status" value="1"/>
</dbReference>
<dbReference type="Gene3D" id="3.40.1390.10">
    <property type="entry name" value="MurE/MurF, N-terminal domain"/>
    <property type="match status" value="1"/>
</dbReference>
<dbReference type="PANTHER" id="PTHR23135:SF4">
    <property type="entry name" value="UDP-N-ACETYLMURAMOYL-L-ALANYL-D-GLUTAMATE--2,6-DIAMINOPIMELATE LIGASE MURE HOMOLOG, CHLOROPLASTIC"/>
    <property type="match status" value="1"/>
</dbReference>
<dbReference type="Gene3D" id="3.90.190.20">
    <property type="entry name" value="Mur ligase, C-terminal domain"/>
    <property type="match status" value="1"/>
</dbReference>
<comment type="caution">
    <text evidence="8">Lacks conserved residue(s) required for the propagation of feature annotation.</text>
</comment>
<comment type="PTM">
    <text evidence="8">Carboxylation is probably crucial for Mg(2+) binding and, consequently, for the gamma-phosphate positioning of ATP.</text>
</comment>
<feature type="binding site" evidence="8">
    <location>
        <begin position="107"/>
        <end position="113"/>
    </location>
    <ligand>
        <name>ATP</name>
        <dbReference type="ChEBI" id="CHEBI:30616"/>
    </ligand>
</feature>
<feature type="domain" description="Mur ligase N-terminal catalytic" evidence="10">
    <location>
        <begin position="22"/>
        <end position="72"/>
    </location>
</feature>
<feature type="domain" description="Mur ligase central" evidence="12">
    <location>
        <begin position="105"/>
        <end position="308"/>
    </location>
</feature>
<proteinExistence type="inferred from homology"/>
<dbReference type="InterPro" id="IPR004101">
    <property type="entry name" value="Mur_ligase_C"/>
</dbReference>
<dbReference type="EMBL" id="JBHUEO010000005">
    <property type="protein sequence ID" value="MFD1705795.1"/>
    <property type="molecule type" value="Genomic_DNA"/>
</dbReference>
<dbReference type="InterPro" id="IPR000713">
    <property type="entry name" value="Mur_ligase_N"/>
</dbReference>
<keyword evidence="8 13" id="KW-0436">Ligase</keyword>
<dbReference type="HAMAP" id="MF_00208">
    <property type="entry name" value="MurE"/>
    <property type="match status" value="1"/>
</dbReference>
<dbReference type="SUPFAM" id="SSF63418">
    <property type="entry name" value="MurE/MurF N-terminal domain"/>
    <property type="match status" value="1"/>
</dbReference>
<dbReference type="Pfam" id="PF01225">
    <property type="entry name" value="Mur_ligase"/>
    <property type="match status" value="1"/>
</dbReference>
<protein>
    <recommendedName>
        <fullName evidence="8">UDP-N-acetylmuramoyl-L-alanyl-D-glutamate--2,6-diaminopimelate ligase</fullName>
        <ecNumber evidence="8">6.3.2.13</ecNumber>
    </recommendedName>
    <alternativeName>
        <fullName evidence="8">Meso-A2pm-adding enzyme</fullName>
    </alternativeName>
    <alternativeName>
        <fullName evidence="8">Meso-diaminopimelate-adding enzyme</fullName>
    </alternativeName>
    <alternativeName>
        <fullName evidence="8">UDP-MurNAc-L-Ala-D-Glu:meso-diaminopimelate ligase</fullName>
    </alternativeName>
    <alternativeName>
        <fullName evidence="8">UDP-MurNAc-tripeptide synthetase</fullName>
    </alternativeName>
    <alternativeName>
        <fullName evidence="8">UDP-N-acetylmuramyl-tripeptide synthetase</fullName>
    </alternativeName>
</protein>
<dbReference type="InterPro" id="IPR036615">
    <property type="entry name" value="Mur_ligase_C_dom_sf"/>
</dbReference>
<evidence type="ECO:0000256" key="7">
    <source>
        <dbReference type="ARBA" id="ARBA00023316"/>
    </source>
</evidence>
<feature type="binding site" evidence="8">
    <location>
        <begin position="149"/>
        <end position="150"/>
    </location>
    <ligand>
        <name>UDP-N-acetyl-alpha-D-muramoyl-L-alanyl-D-glutamate</name>
        <dbReference type="ChEBI" id="CHEBI:83900"/>
    </ligand>
</feature>
<feature type="modified residue" description="N6-carboxylysine" evidence="8">
    <location>
        <position position="216"/>
    </location>
</feature>
<dbReference type="Gene3D" id="3.40.1190.10">
    <property type="entry name" value="Mur-like, catalytic domain"/>
    <property type="match status" value="1"/>
</dbReference>
<dbReference type="InterPro" id="IPR036565">
    <property type="entry name" value="Mur-like_cat_sf"/>
</dbReference>
<evidence type="ECO:0000313" key="13">
    <source>
        <dbReference type="EMBL" id="MFD1705795.1"/>
    </source>
</evidence>
<keyword evidence="3 8" id="KW-0132">Cell division</keyword>
<dbReference type="SUPFAM" id="SSF53244">
    <property type="entry name" value="MurD-like peptide ligases, peptide-binding domain"/>
    <property type="match status" value="1"/>
</dbReference>
<comment type="caution">
    <text evidence="13">The sequence shown here is derived from an EMBL/GenBank/DDBJ whole genome shotgun (WGS) entry which is preliminary data.</text>
</comment>
<keyword evidence="6 8" id="KW-0131">Cell cycle</keyword>
<evidence type="ECO:0000259" key="11">
    <source>
        <dbReference type="Pfam" id="PF02875"/>
    </source>
</evidence>
<dbReference type="EC" id="6.3.2.13" evidence="8"/>
<feature type="binding site" evidence="8">
    <location>
        <position position="458"/>
    </location>
    <ligand>
        <name>meso-2,6-diaminopimelate</name>
        <dbReference type="ChEBI" id="CHEBI:57791"/>
    </ligand>
</feature>
<feature type="binding site" evidence="8">
    <location>
        <position position="182"/>
    </location>
    <ligand>
        <name>UDP-N-acetyl-alpha-D-muramoyl-L-alanyl-D-glutamate</name>
        <dbReference type="ChEBI" id="CHEBI:83900"/>
    </ligand>
</feature>
<keyword evidence="8" id="KW-0547">Nucleotide-binding</keyword>
<dbReference type="NCBIfam" id="NF001126">
    <property type="entry name" value="PRK00139.1-4"/>
    <property type="match status" value="1"/>
</dbReference>
<keyword evidence="4 8" id="KW-0133">Cell shape</keyword>
<dbReference type="RefSeq" id="WP_380772339.1">
    <property type="nucleotide sequence ID" value="NZ_JBHUEO010000005.1"/>
</dbReference>
<feature type="domain" description="Mur ligase C-terminal" evidence="11">
    <location>
        <begin position="331"/>
        <end position="456"/>
    </location>
</feature>
<dbReference type="GO" id="GO:0008765">
    <property type="term" value="F:UDP-N-acetylmuramoylalanyl-D-glutamate-2,6-diaminopimelate ligase activity"/>
    <property type="evidence" value="ECO:0007669"/>
    <property type="project" value="UniProtKB-EC"/>
</dbReference>
<dbReference type="SUPFAM" id="SSF53623">
    <property type="entry name" value="MurD-like peptide ligases, catalytic domain"/>
    <property type="match status" value="1"/>
</dbReference>
<name>A0ABW4KDD0_9BACI</name>
<keyword evidence="14" id="KW-1185">Reference proteome</keyword>
<feature type="binding site" evidence="8">
    <location>
        <position position="148"/>
    </location>
    <ligand>
        <name>UDP-N-acetyl-alpha-D-muramoyl-L-alanyl-D-glutamate</name>
        <dbReference type="ChEBI" id="CHEBI:83900"/>
    </ligand>
</feature>
<evidence type="ECO:0000313" key="14">
    <source>
        <dbReference type="Proteomes" id="UP001597301"/>
    </source>
</evidence>
<dbReference type="Pfam" id="PF02875">
    <property type="entry name" value="Mur_ligase_C"/>
    <property type="match status" value="1"/>
</dbReference>
<feature type="binding site" evidence="8">
    <location>
        <begin position="404"/>
        <end position="407"/>
    </location>
    <ligand>
        <name>meso-2,6-diaminopimelate</name>
        <dbReference type="ChEBI" id="CHEBI:57791"/>
    </ligand>
</feature>